<sequence>MSGGKVAPRQSAFENGSSFVDAPLTEEELTQGGAPTFFVLIESFPKFFFGGFEILSITPEESRIPLMDSRRMQFDGLPEKAFSLAQAPEAGVGGGQSGIDTRVSRPQVSFPDFGRGRGIIEIFRVQDDQVPRCEDVAEVGRPLQDFPGFLESFFILEENGIVVERFDITFFDSVSIRLFCDSRLSALGGDRSEETVQVGSARLDRTLEHLDGFAWSRGAHQGVGELLGSVGLPRYDCFSKCAHGFLMPILVPQLHASACQIVVAHGAHQAHSPGSDSLGGA</sequence>
<accession>A0A2P2FR60</accession>
<dbReference type="Proteomes" id="UP000256220">
    <property type="component" value="Unassembled WGS sequence"/>
</dbReference>
<dbReference type="AlphaFoldDB" id="A0A2P2FR60"/>
<evidence type="ECO:0000313" key="2">
    <source>
        <dbReference type="Proteomes" id="UP000256220"/>
    </source>
</evidence>
<proteinExistence type="predicted"/>
<name>A0A2P2FR60_AMYLU</name>
<organism evidence="1 2">
    <name type="scientific">Amycolatopsis lurida NRRL 2430</name>
    <dbReference type="NCBI Taxonomy" id="1460371"/>
    <lineage>
        <taxon>Bacteria</taxon>
        <taxon>Bacillati</taxon>
        <taxon>Actinomycetota</taxon>
        <taxon>Actinomycetes</taxon>
        <taxon>Pseudonocardiales</taxon>
        <taxon>Pseudonocardiaceae</taxon>
        <taxon>Amycolatopsis</taxon>
    </lineage>
</organism>
<gene>
    <name evidence="1" type="ORF">BB31_21455</name>
</gene>
<evidence type="ECO:0000313" key="1">
    <source>
        <dbReference type="EMBL" id="KFU79214.1"/>
    </source>
</evidence>
<keyword evidence="2" id="KW-1185">Reference proteome</keyword>
<dbReference type="EMBL" id="JFBM01000019">
    <property type="protein sequence ID" value="KFU79214.1"/>
    <property type="molecule type" value="Genomic_DNA"/>
</dbReference>
<comment type="caution">
    <text evidence="1">The sequence shown here is derived from an EMBL/GenBank/DDBJ whole genome shotgun (WGS) entry which is preliminary data.</text>
</comment>
<reference evidence="1 2" key="1">
    <citation type="journal article" date="2014" name="Genome Announc.">
        <title>Draft Genome Sequence of Amycolatopsis lurida NRRL 2430, Producer of the Glycopeptide Family Antibiotic Ristocetin.</title>
        <authorList>
            <person name="Kwun M.J."/>
            <person name="Hong H.J."/>
        </authorList>
    </citation>
    <scope>NUCLEOTIDE SEQUENCE [LARGE SCALE GENOMIC DNA]</scope>
    <source>
        <strain evidence="1 2">NRRL 2430</strain>
    </source>
</reference>
<protein>
    <submittedName>
        <fullName evidence="1">Uncharacterized protein</fullName>
    </submittedName>
</protein>